<dbReference type="GO" id="GO:0005886">
    <property type="term" value="C:plasma membrane"/>
    <property type="evidence" value="ECO:0007669"/>
    <property type="project" value="TreeGrafter"/>
</dbReference>
<dbReference type="PANTHER" id="PTHR23502">
    <property type="entry name" value="MAJOR FACILITATOR SUPERFAMILY"/>
    <property type="match status" value="1"/>
</dbReference>
<keyword evidence="4 6" id="KW-0472">Membrane</keyword>
<dbReference type="EMBL" id="JBANMG010000002">
    <property type="protein sequence ID" value="KAK6956480.1"/>
    <property type="molecule type" value="Genomic_DNA"/>
</dbReference>
<dbReference type="Proteomes" id="UP001369815">
    <property type="component" value="Unassembled WGS sequence"/>
</dbReference>
<comment type="subcellular location">
    <subcellularLocation>
        <location evidence="1">Membrane</location>
        <topology evidence="1">Multi-pass membrane protein</topology>
    </subcellularLocation>
</comment>
<gene>
    <name evidence="7" type="ORF">Daesc_001758</name>
</gene>
<feature type="compositionally biased region" description="Polar residues" evidence="5">
    <location>
        <begin position="337"/>
        <end position="353"/>
    </location>
</feature>
<dbReference type="InterPro" id="IPR036259">
    <property type="entry name" value="MFS_trans_sf"/>
</dbReference>
<dbReference type="SUPFAM" id="SSF52833">
    <property type="entry name" value="Thioredoxin-like"/>
    <property type="match status" value="1"/>
</dbReference>
<feature type="transmembrane region" description="Helical" evidence="6">
    <location>
        <begin position="166"/>
        <end position="184"/>
    </location>
</feature>
<dbReference type="AlphaFoldDB" id="A0AAX6MUY9"/>
<feature type="transmembrane region" description="Helical" evidence="6">
    <location>
        <begin position="434"/>
        <end position="460"/>
    </location>
</feature>
<feature type="compositionally biased region" description="Polar residues" evidence="5">
    <location>
        <begin position="70"/>
        <end position="82"/>
    </location>
</feature>
<evidence type="ECO:0000256" key="4">
    <source>
        <dbReference type="ARBA" id="ARBA00023136"/>
    </source>
</evidence>
<feature type="region of interest" description="Disordered" evidence="5">
    <location>
        <begin position="236"/>
        <end position="354"/>
    </location>
</feature>
<comment type="caution">
    <text evidence="7">The sequence shown here is derived from an EMBL/GenBank/DDBJ whole genome shotgun (WGS) entry which is preliminary data.</text>
</comment>
<feature type="transmembrane region" description="Helical" evidence="6">
    <location>
        <begin position="549"/>
        <end position="573"/>
    </location>
</feature>
<organism evidence="7 8">
    <name type="scientific">Daldinia eschscholtzii</name>
    <dbReference type="NCBI Taxonomy" id="292717"/>
    <lineage>
        <taxon>Eukaryota</taxon>
        <taxon>Fungi</taxon>
        <taxon>Dikarya</taxon>
        <taxon>Ascomycota</taxon>
        <taxon>Pezizomycotina</taxon>
        <taxon>Sordariomycetes</taxon>
        <taxon>Xylariomycetidae</taxon>
        <taxon>Xylariales</taxon>
        <taxon>Hypoxylaceae</taxon>
        <taxon>Daldinia</taxon>
    </lineage>
</organism>
<evidence type="ECO:0000256" key="3">
    <source>
        <dbReference type="ARBA" id="ARBA00022989"/>
    </source>
</evidence>
<evidence type="ECO:0000256" key="5">
    <source>
        <dbReference type="SAM" id="MobiDB-lite"/>
    </source>
</evidence>
<protein>
    <submittedName>
        <fullName evidence="7">Uncharacterized protein</fullName>
    </submittedName>
</protein>
<feature type="compositionally biased region" description="Polar residues" evidence="5">
    <location>
        <begin position="318"/>
        <end position="328"/>
    </location>
</feature>
<evidence type="ECO:0000256" key="6">
    <source>
        <dbReference type="SAM" id="Phobius"/>
    </source>
</evidence>
<evidence type="ECO:0000313" key="7">
    <source>
        <dbReference type="EMBL" id="KAK6956480.1"/>
    </source>
</evidence>
<name>A0AAX6MUY9_9PEZI</name>
<accession>A0AAX6MUY9</accession>
<feature type="region of interest" description="Disordered" evidence="5">
    <location>
        <begin position="1"/>
        <end position="36"/>
    </location>
</feature>
<proteinExistence type="predicted"/>
<dbReference type="GO" id="GO:0022857">
    <property type="term" value="F:transmembrane transporter activity"/>
    <property type="evidence" value="ECO:0007669"/>
    <property type="project" value="TreeGrafter"/>
</dbReference>
<feature type="compositionally biased region" description="Basic and acidic residues" evidence="5">
    <location>
        <begin position="19"/>
        <end position="34"/>
    </location>
</feature>
<keyword evidence="3 6" id="KW-1133">Transmembrane helix</keyword>
<evidence type="ECO:0000313" key="8">
    <source>
        <dbReference type="Proteomes" id="UP001369815"/>
    </source>
</evidence>
<keyword evidence="8" id="KW-1185">Reference proteome</keyword>
<feature type="region of interest" description="Disordered" evidence="5">
    <location>
        <begin position="784"/>
        <end position="806"/>
    </location>
</feature>
<dbReference type="Gene3D" id="3.40.30.10">
    <property type="entry name" value="Glutaredoxin"/>
    <property type="match status" value="1"/>
</dbReference>
<dbReference type="InterPro" id="IPR036249">
    <property type="entry name" value="Thioredoxin-like_sf"/>
</dbReference>
<feature type="region of interest" description="Disordered" evidence="5">
    <location>
        <begin position="188"/>
        <end position="224"/>
    </location>
</feature>
<dbReference type="FunFam" id="1.20.1250.20:FF:000396">
    <property type="entry name" value="MFS general substrate transporter"/>
    <property type="match status" value="1"/>
</dbReference>
<feature type="transmembrane region" description="Helical" evidence="6">
    <location>
        <begin position="617"/>
        <end position="638"/>
    </location>
</feature>
<reference evidence="7 8" key="1">
    <citation type="journal article" date="2024" name="Front Chem Biol">
        <title>Unveiling the potential of Daldinia eschscholtzii MFLUCC 19-0629 through bioactivity and bioinformatics studies for enhanced sustainable agriculture production.</title>
        <authorList>
            <person name="Brooks S."/>
            <person name="Weaver J.A."/>
            <person name="Klomchit A."/>
            <person name="Alharthi S.A."/>
            <person name="Onlamun T."/>
            <person name="Nurani R."/>
            <person name="Vong T.K."/>
            <person name="Alberti F."/>
            <person name="Greco C."/>
        </authorList>
    </citation>
    <scope>NUCLEOTIDE SEQUENCE [LARGE SCALE GENOMIC DNA]</scope>
    <source>
        <strain evidence="7">MFLUCC 19-0629</strain>
    </source>
</reference>
<feature type="transmembrane region" description="Helical" evidence="6">
    <location>
        <begin position="585"/>
        <end position="605"/>
    </location>
</feature>
<sequence>MAGDEKETPKGPWKALLRRRADVNGEDRRDEKSKWNMGMLNDKETIEVPGSVLLLAQGRNEPLGLRNAPARTSHSSLPTGYFQQAPKDKDDKKMTKDGQIILDPQPDDSHNDPLNWPTWRRDSALLSLGLYCMVGGGTTPIIAAGFTDVAKDYSIDVADVSLTTGLYMMGLGIGCVVFSPTAILSRRHPKRPSLFSRRSSARQVPKSHISGNAVSNDEKPTEGVNEEKFTANRHEDAASMAQPRHKKAHVGFAPSPDGESTTDSGKAPDAPVASAAVNVSTALPSDKDESAVTGEGVSAEPKITANAIPHAPRPVASRAQSNVSTWSRANWEGSGRLSPSTPDSRGFNSPYQSRHTDDYFRVEEGRSARLPLGTVHSDTESEKMSFSNLGTVTTGQAYTHALRNAPPKSFVQQLKIHHGRLNQDKWWKVAVRPLILFSYPSVLWSAAVYACSIGWLIVISESVAVIYREGSYKFSALGTGLVYISPFVGGVLGTAVAGKVSDVIVRAMARRNGGLYEPEFRLVMAAPILVTTVIGLMGFGWSAYENDAWIVPTIFFGVVSFGCSLGSTTSITFCVDSYRQYAGEALVTLNFSKNIFHGLVFSLFVTEWLTNDGSKTVFIWIGIIQLILLLFTIPMYIYGKRARMWTKSDMTNWILRTTYVIHDIVRRSDDFHTYQLLSSSSRTPLLTLWTTSWCSTCHVVAPLIKSVIESGVGEAEGGVGYCEVQYDAPDVMSSSLGMDFMVTSIPTLLSFDAGEAQTRTKVTDGRKLTDRSFLEEWIRNEARRHGGRGGGSGGPGIFGGLFGSLK</sequence>
<feature type="transmembrane region" description="Helical" evidence="6">
    <location>
        <begin position="480"/>
        <end position="501"/>
    </location>
</feature>
<dbReference type="PANTHER" id="PTHR23502:SF4">
    <property type="entry name" value="MAJOR FACILITATOR SUPERFAMILY (MFS) PROFILE DOMAIN-CONTAINING PROTEIN-RELATED"/>
    <property type="match status" value="1"/>
</dbReference>
<dbReference type="Gene3D" id="1.20.1250.20">
    <property type="entry name" value="MFS general substrate transporter like domains"/>
    <property type="match status" value="1"/>
</dbReference>
<evidence type="ECO:0000256" key="1">
    <source>
        <dbReference type="ARBA" id="ARBA00004141"/>
    </source>
</evidence>
<feature type="transmembrane region" description="Helical" evidence="6">
    <location>
        <begin position="124"/>
        <end position="146"/>
    </location>
</feature>
<evidence type="ECO:0000256" key="2">
    <source>
        <dbReference type="ARBA" id="ARBA00022692"/>
    </source>
</evidence>
<keyword evidence="2 6" id="KW-0812">Transmembrane</keyword>
<feature type="region of interest" description="Disordered" evidence="5">
    <location>
        <begin position="64"/>
        <end position="94"/>
    </location>
</feature>
<dbReference type="SUPFAM" id="SSF103473">
    <property type="entry name" value="MFS general substrate transporter"/>
    <property type="match status" value="2"/>
</dbReference>
<feature type="compositionally biased region" description="Gly residues" evidence="5">
    <location>
        <begin position="788"/>
        <end position="806"/>
    </location>
</feature>
<feature type="transmembrane region" description="Helical" evidence="6">
    <location>
        <begin position="522"/>
        <end position="543"/>
    </location>
</feature>